<dbReference type="KEGG" id="pavi:110770400"/>
<evidence type="ECO:0000256" key="1">
    <source>
        <dbReference type="SAM" id="MobiDB-lite"/>
    </source>
</evidence>
<feature type="compositionally biased region" description="Low complexity" evidence="1">
    <location>
        <begin position="262"/>
        <end position="274"/>
    </location>
</feature>
<protein>
    <submittedName>
        <fullName evidence="4">Protein E6-like</fullName>
    </submittedName>
</protein>
<feature type="region of interest" description="Disordered" evidence="1">
    <location>
        <begin position="262"/>
        <end position="287"/>
    </location>
</feature>
<dbReference type="RefSeq" id="XP_021830230.1">
    <property type="nucleotide sequence ID" value="XM_021974538.1"/>
</dbReference>
<sequence>MASAAKLFSFLFFLASLLFSQQAQARESQFFSKVANVNNNNNYVKETEVPKTETPVKKQEQEPAFIPETQSGYGLYGHESGQLPPTTTTTGAPYTTTTTGVPYTTTNGAQFTTTNNNLPYTAESEKEQQHTNKYPETYSTQYRPNKNNFYYNGNNFESNPSDTRFTQSSYTTTTTPTNYQNTHYNYNAEKQGLSDARLTQSSYTTPTNYQSNNYYNVEKQGMSDTRFLENGKYYFDPSSENNYNQNQYENSRVVDSRNWYNNRGNYGNNNVNQNEDQFQESEDEFVP</sequence>
<dbReference type="InterPro" id="IPR040290">
    <property type="entry name" value="Prot_E6-like"/>
</dbReference>
<feature type="chain" id="PRO_5027902769" evidence="2">
    <location>
        <begin position="26"/>
        <end position="287"/>
    </location>
</feature>
<evidence type="ECO:0000313" key="4">
    <source>
        <dbReference type="RefSeq" id="XP_021830230.1"/>
    </source>
</evidence>
<dbReference type="Proteomes" id="UP000515124">
    <property type="component" value="Unplaced"/>
</dbReference>
<feature type="signal peptide" evidence="2">
    <location>
        <begin position="1"/>
        <end position="25"/>
    </location>
</feature>
<feature type="compositionally biased region" description="Low complexity" evidence="1">
    <location>
        <begin position="145"/>
        <end position="159"/>
    </location>
</feature>
<keyword evidence="3" id="KW-1185">Reference proteome</keyword>
<keyword evidence="2" id="KW-0732">Signal</keyword>
<gene>
    <name evidence="4" type="primary">LOC110770400</name>
</gene>
<dbReference type="AlphaFoldDB" id="A0A6P5TT20"/>
<name>A0A6P5TT20_PRUAV</name>
<organism evidence="3 4">
    <name type="scientific">Prunus avium</name>
    <name type="common">Cherry</name>
    <name type="synonym">Cerasus avium</name>
    <dbReference type="NCBI Taxonomy" id="42229"/>
    <lineage>
        <taxon>Eukaryota</taxon>
        <taxon>Viridiplantae</taxon>
        <taxon>Streptophyta</taxon>
        <taxon>Embryophyta</taxon>
        <taxon>Tracheophyta</taxon>
        <taxon>Spermatophyta</taxon>
        <taxon>Magnoliopsida</taxon>
        <taxon>eudicotyledons</taxon>
        <taxon>Gunneridae</taxon>
        <taxon>Pentapetalae</taxon>
        <taxon>rosids</taxon>
        <taxon>fabids</taxon>
        <taxon>Rosales</taxon>
        <taxon>Rosaceae</taxon>
        <taxon>Amygdaloideae</taxon>
        <taxon>Amygdaleae</taxon>
        <taxon>Prunus</taxon>
    </lineage>
</organism>
<dbReference type="PANTHER" id="PTHR35274">
    <property type="entry name" value="E6-LIKE PROTEIN"/>
    <property type="match status" value="1"/>
</dbReference>
<dbReference type="Gramene" id="Pav_sc0001900.1_g030.1.mk:mrna">
    <property type="protein sequence ID" value="Pav_sc0001900.1_g030.1.mk:CDS:1"/>
    <property type="gene ID" value="Pav_sc0001900.1_g030.1.mk"/>
</dbReference>
<evidence type="ECO:0000256" key="2">
    <source>
        <dbReference type="SAM" id="SignalP"/>
    </source>
</evidence>
<feature type="region of interest" description="Disordered" evidence="1">
    <location>
        <begin position="124"/>
        <end position="178"/>
    </location>
</feature>
<reference evidence="4" key="1">
    <citation type="submission" date="2025-08" db="UniProtKB">
        <authorList>
            <consortium name="RefSeq"/>
        </authorList>
    </citation>
    <scope>IDENTIFICATION</scope>
</reference>
<feature type="compositionally biased region" description="Acidic residues" evidence="1">
    <location>
        <begin position="277"/>
        <end position="287"/>
    </location>
</feature>
<dbReference type="GeneID" id="110770400"/>
<dbReference type="PANTHER" id="PTHR35274:SF2">
    <property type="entry name" value="E6-LIKE PROTEIN"/>
    <property type="match status" value="1"/>
</dbReference>
<feature type="compositionally biased region" description="Polar residues" evidence="1">
    <location>
        <begin position="131"/>
        <end position="144"/>
    </location>
</feature>
<accession>A0A6P5TT20</accession>
<feature type="compositionally biased region" description="Low complexity" evidence="1">
    <location>
        <begin position="166"/>
        <end position="178"/>
    </location>
</feature>
<evidence type="ECO:0000313" key="3">
    <source>
        <dbReference type="Proteomes" id="UP000515124"/>
    </source>
</evidence>
<proteinExistence type="predicted"/>